<dbReference type="Pfam" id="PF14342">
    <property type="entry name" value="DUF4396"/>
    <property type="match status" value="1"/>
</dbReference>
<accession>A0A4Q2S9L1</accession>
<evidence type="ECO:0000313" key="5">
    <source>
        <dbReference type="Proteomes" id="UP000293291"/>
    </source>
</evidence>
<keyword evidence="2" id="KW-0472">Membrane</keyword>
<evidence type="ECO:0000259" key="3">
    <source>
        <dbReference type="Pfam" id="PF14342"/>
    </source>
</evidence>
<comment type="caution">
    <text evidence="4">The sequence shown here is derived from an EMBL/GenBank/DDBJ whole genome shotgun (WGS) entry which is preliminary data.</text>
</comment>
<reference evidence="4 5" key="1">
    <citation type="submission" date="2019-01" db="EMBL/GenBank/DDBJ databases">
        <title>Novel species of Nocardioides.</title>
        <authorList>
            <person name="Liu Q."/>
            <person name="Xin Y.-H."/>
        </authorList>
    </citation>
    <scope>NUCLEOTIDE SEQUENCE [LARGE SCALE GENOMIC DNA]</scope>
    <source>
        <strain evidence="4 5">CGMCC 4.6875</strain>
    </source>
</reference>
<dbReference type="Proteomes" id="UP000293291">
    <property type="component" value="Unassembled WGS sequence"/>
</dbReference>
<dbReference type="InterPro" id="IPR025509">
    <property type="entry name" value="DUF4396"/>
</dbReference>
<evidence type="ECO:0000256" key="1">
    <source>
        <dbReference type="SAM" id="MobiDB-lite"/>
    </source>
</evidence>
<name>A0A4Q2S9L1_9ACTN</name>
<dbReference type="OrthoDB" id="9784773at2"/>
<dbReference type="EMBL" id="SDWU01000016">
    <property type="protein sequence ID" value="RYC00115.1"/>
    <property type="molecule type" value="Genomic_DNA"/>
</dbReference>
<feature type="region of interest" description="Disordered" evidence="1">
    <location>
        <begin position="185"/>
        <end position="214"/>
    </location>
</feature>
<feature type="transmembrane region" description="Helical" evidence="2">
    <location>
        <begin position="61"/>
        <end position="82"/>
    </location>
</feature>
<protein>
    <submittedName>
        <fullName evidence="4">DUF4396 domain-containing protein</fullName>
    </submittedName>
</protein>
<organism evidence="4 5">
    <name type="scientific">Nocardioides ganghwensis</name>
    <dbReference type="NCBI Taxonomy" id="252230"/>
    <lineage>
        <taxon>Bacteria</taxon>
        <taxon>Bacillati</taxon>
        <taxon>Actinomycetota</taxon>
        <taxon>Actinomycetes</taxon>
        <taxon>Propionibacteriales</taxon>
        <taxon>Nocardioidaceae</taxon>
        <taxon>Nocardioides</taxon>
    </lineage>
</organism>
<gene>
    <name evidence="4" type="ORF">EUA07_14845</name>
</gene>
<feature type="transmembrane region" description="Helical" evidence="2">
    <location>
        <begin position="26"/>
        <end position="49"/>
    </location>
</feature>
<sequence length="214" mass="21559">MALSATLHCLTGCAIGEILGLMIGTALGLSNLATIAIAVGLAFLFGYALSTLPLLRAGLGVGAALTVVLAADTLSIATMELVDNLVMAAIPGAMDAGLVNPVFWLSMMLALTAAFFAAWPVNRYLLARGKGHALTHGYMDAEPVGARRFIPALTTSALVAAITAFMLGGLVVSIADELGASSTTGHALAPDHPAPETGTDTGTGSGQLALLRSS</sequence>
<feature type="transmembrane region" description="Helical" evidence="2">
    <location>
        <begin position="102"/>
        <end position="121"/>
    </location>
</feature>
<feature type="transmembrane region" description="Helical" evidence="2">
    <location>
        <begin position="149"/>
        <end position="175"/>
    </location>
</feature>
<keyword evidence="2" id="KW-0812">Transmembrane</keyword>
<proteinExistence type="predicted"/>
<feature type="domain" description="DUF4396" evidence="3">
    <location>
        <begin position="1"/>
        <end position="131"/>
    </location>
</feature>
<evidence type="ECO:0000256" key="2">
    <source>
        <dbReference type="SAM" id="Phobius"/>
    </source>
</evidence>
<keyword evidence="2" id="KW-1133">Transmembrane helix</keyword>
<keyword evidence="5" id="KW-1185">Reference proteome</keyword>
<dbReference type="AlphaFoldDB" id="A0A4Q2S9L1"/>
<evidence type="ECO:0000313" key="4">
    <source>
        <dbReference type="EMBL" id="RYC00115.1"/>
    </source>
</evidence>